<dbReference type="AlphaFoldDB" id="A0A401IK54"/>
<comment type="caution">
    <text evidence="1">The sequence shown here is derived from an EMBL/GenBank/DDBJ whole genome shotgun (WGS) entry which is preliminary data.</text>
</comment>
<proteinExistence type="predicted"/>
<gene>
    <name evidence="1" type="ORF">AsFPU1_3114</name>
</gene>
<dbReference type="RefSeq" id="WP_172957492.1">
    <property type="nucleotide sequence ID" value="NZ_BDQK01000013.1"/>
</dbReference>
<evidence type="ECO:0000313" key="2">
    <source>
        <dbReference type="Proteomes" id="UP000287247"/>
    </source>
</evidence>
<accession>A0A401IK54</accession>
<keyword evidence="2" id="KW-1185">Reference proteome</keyword>
<dbReference type="Proteomes" id="UP000287247">
    <property type="component" value="Unassembled WGS sequence"/>
</dbReference>
<dbReference type="EMBL" id="BDQK01000013">
    <property type="protein sequence ID" value="GBF81695.1"/>
    <property type="molecule type" value="Genomic_DNA"/>
</dbReference>
<name>A0A401IK54_APHSA</name>
<protein>
    <submittedName>
        <fullName evidence="1">WD40 repeat-containing protein</fullName>
    </submittedName>
</protein>
<evidence type="ECO:0000313" key="1">
    <source>
        <dbReference type="EMBL" id="GBF81695.1"/>
    </source>
</evidence>
<reference evidence="2" key="1">
    <citation type="submission" date="2017-05" db="EMBL/GenBank/DDBJ databases">
        <title>Physiological properties and genetic analysis related to exopolysaccharide production of fresh-water unicellular cyanobacterium Aphanothece sacrum, Suizenji Nori, that has been cultured as a food source in Japan.</title>
        <authorList>
            <person name="Kanesaki Y."/>
            <person name="Yoshikawa S."/>
            <person name="Ohki K."/>
        </authorList>
    </citation>
    <scope>NUCLEOTIDE SEQUENCE [LARGE SCALE GENOMIC DNA]</scope>
    <source>
        <strain evidence="2">FPU1</strain>
    </source>
</reference>
<organism evidence="1 2">
    <name type="scientific">Aphanothece sacrum FPU1</name>
    <dbReference type="NCBI Taxonomy" id="1920663"/>
    <lineage>
        <taxon>Bacteria</taxon>
        <taxon>Bacillati</taxon>
        <taxon>Cyanobacteriota</taxon>
        <taxon>Cyanophyceae</taxon>
        <taxon>Oscillatoriophycideae</taxon>
        <taxon>Chroococcales</taxon>
        <taxon>Aphanothecaceae</taxon>
        <taxon>Aphanothece</taxon>
    </lineage>
</organism>
<sequence length="56" mass="6233">MEKLAQARLQHGDKILSDSTENIRIINDQYTNTLKGAVTQTKPTFAGFSAKIINIK</sequence>